<comment type="similarity">
    <text evidence="5">Belongs to the SAT4 family.</text>
</comment>
<sequence>MATSFTHSLDLLSRRVSSPSSHLARNRASPNSQASPHAMVTVKGAEFLACCIICLVVSWIAVPLRCYARRRVIARLAAEDWLMVVAQVLFTIELFCCFFQVAYGVAKHMQDVDNASIQKTFILLFIGFNLYATVMMLARVSIGFLLMRLMVSKAQKIAVWSVLGLNVAAWIMYVVWTFNICTPLQKFWLWTSPIGTCHQARYAIGSYIHSASAVVTDWTLSIIPMFVLWKSTLPHKTRIATAGILSLGAFASISTMIRLLEVKRASDEGAADFLYTITDVLTWSVAEQGLAIAAGCFATYRPLFFKVPRQANYSDGTRGRPGRPIQPGDTQVDWDPGLTIGFIGSADEEVGGKFGQMVRRGTHEADQEIRSHDPARSHSWTPLHIEKKKDRKSVIVIATEEGLV</sequence>
<comment type="subcellular location">
    <subcellularLocation>
        <location evidence="1">Membrane</location>
        <topology evidence="1">Multi-pass membrane protein</topology>
    </subcellularLocation>
</comment>
<feature type="transmembrane region" description="Helical" evidence="6">
    <location>
        <begin position="121"/>
        <end position="145"/>
    </location>
</feature>
<evidence type="ECO:0000256" key="4">
    <source>
        <dbReference type="ARBA" id="ARBA00023136"/>
    </source>
</evidence>
<dbReference type="PANTHER" id="PTHR33048:SF96">
    <property type="entry name" value="INTEGRAL MEMBRANE PROTEIN"/>
    <property type="match status" value="1"/>
</dbReference>
<dbReference type="OrthoDB" id="3936451at2759"/>
<comment type="caution">
    <text evidence="8">The sequence shown here is derived from an EMBL/GenBank/DDBJ whole genome shotgun (WGS) entry which is preliminary data.</text>
</comment>
<keyword evidence="9" id="KW-1185">Reference proteome</keyword>
<proteinExistence type="inferred from homology"/>
<feature type="transmembrane region" description="Helical" evidence="6">
    <location>
        <begin position="157"/>
        <end position="178"/>
    </location>
</feature>
<evidence type="ECO:0000259" key="7">
    <source>
        <dbReference type="Pfam" id="PF20684"/>
    </source>
</evidence>
<gene>
    <name evidence="8" type="ORF">CAC42_7171</name>
</gene>
<protein>
    <recommendedName>
        <fullName evidence="7">Rhodopsin domain-containing protein</fullName>
    </recommendedName>
</protein>
<organism evidence="8 9">
    <name type="scientific">Sphaceloma murrayae</name>
    <dbReference type="NCBI Taxonomy" id="2082308"/>
    <lineage>
        <taxon>Eukaryota</taxon>
        <taxon>Fungi</taxon>
        <taxon>Dikarya</taxon>
        <taxon>Ascomycota</taxon>
        <taxon>Pezizomycotina</taxon>
        <taxon>Dothideomycetes</taxon>
        <taxon>Dothideomycetidae</taxon>
        <taxon>Myriangiales</taxon>
        <taxon>Elsinoaceae</taxon>
        <taxon>Sphaceloma</taxon>
    </lineage>
</organism>
<dbReference type="AlphaFoldDB" id="A0A2K1QPU8"/>
<keyword evidence="3 6" id="KW-1133">Transmembrane helix</keyword>
<feature type="transmembrane region" description="Helical" evidence="6">
    <location>
        <begin position="80"/>
        <end position="101"/>
    </location>
</feature>
<evidence type="ECO:0000256" key="5">
    <source>
        <dbReference type="ARBA" id="ARBA00038359"/>
    </source>
</evidence>
<accession>A0A2K1QPU8</accession>
<feature type="transmembrane region" description="Helical" evidence="6">
    <location>
        <begin position="45"/>
        <end position="68"/>
    </location>
</feature>
<evidence type="ECO:0000256" key="2">
    <source>
        <dbReference type="ARBA" id="ARBA00022692"/>
    </source>
</evidence>
<dbReference type="Proteomes" id="UP000243797">
    <property type="component" value="Unassembled WGS sequence"/>
</dbReference>
<evidence type="ECO:0000313" key="9">
    <source>
        <dbReference type="Proteomes" id="UP000243797"/>
    </source>
</evidence>
<dbReference type="PANTHER" id="PTHR33048">
    <property type="entry name" value="PTH11-LIKE INTEGRAL MEMBRANE PROTEIN (AFU_ORTHOLOGUE AFUA_5G11245)"/>
    <property type="match status" value="1"/>
</dbReference>
<keyword evidence="4 6" id="KW-0472">Membrane</keyword>
<evidence type="ECO:0000256" key="1">
    <source>
        <dbReference type="ARBA" id="ARBA00004141"/>
    </source>
</evidence>
<keyword evidence="2 6" id="KW-0812">Transmembrane</keyword>
<evidence type="ECO:0000313" key="8">
    <source>
        <dbReference type="EMBL" id="PNS17117.1"/>
    </source>
</evidence>
<name>A0A2K1QPU8_9PEZI</name>
<feature type="domain" description="Rhodopsin" evidence="7">
    <location>
        <begin position="64"/>
        <end position="304"/>
    </location>
</feature>
<reference evidence="8 9" key="1">
    <citation type="submission" date="2017-06" db="EMBL/GenBank/DDBJ databases">
        <title>Draft genome sequence of a variant of Elsinoe murrayae.</title>
        <authorList>
            <person name="Cheng Q."/>
        </authorList>
    </citation>
    <scope>NUCLEOTIDE SEQUENCE [LARGE SCALE GENOMIC DNA]</scope>
    <source>
        <strain evidence="8 9">CQ-2017a</strain>
    </source>
</reference>
<dbReference type="InterPro" id="IPR049326">
    <property type="entry name" value="Rhodopsin_dom_fungi"/>
</dbReference>
<dbReference type="InParanoid" id="A0A2K1QPU8"/>
<evidence type="ECO:0000256" key="3">
    <source>
        <dbReference type="ARBA" id="ARBA00022989"/>
    </source>
</evidence>
<dbReference type="Pfam" id="PF20684">
    <property type="entry name" value="Fung_rhodopsin"/>
    <property type="match status" value="1"/>
</dbReference>
<dbReference type="GO" id="GO:0016020">
    <property type="term" value="C:membrane"/>
    <property type="evidence" value="ECO:0007669"/>
    <property type="project" value="UniProtKB-SubCell"/>
</dbReference>
<dbReference type="EMBL" id="NKHZ01000052">
    <property type="protein sequence ID" value="PNS17117.1"/>
    <property type="molecule type" value="Genomic_DNA"/>
</dbReference>
<dbReference type="InterPro" id="IPR052337">
    <property type="entry name" value="SAT4-like"/>
</dbReference>
<evidence type="ECO:0000256" key="6">
    <source>
        <dbReference type="SAM" id="Phobius"/>
    </source>
</evidence>